<dbReference type="Gene3D" id="2.60.120.10">
    <property type="entry name" value="Jelly Rolls"/>
    <property type="match status" value="1"/>
</dbReference>
<keyword evidence="4" id="KW-1185">Reference proteome</keyword>
<name>A0ABX3G7S0_9ACTN</name>
<gene>
    <name evidence="3" type="ORF">AVW11_12220</name>
</gene>
<dbReference type="SUPFAM" id="SSF51182">
    <property type="entry name" value="RmlC-like cupins"/>
    <property type="match status" value="1"/>
</dbReference>
<dbReference type="EMBL" id="MQUR01000021">
    <property type="protein sequence ID" value="OLZ68397.1"/>
    <property type="molecule type" value="Genomic_DNA"/>
</dbReference>
<evidence type="ECO:0000313" key="3">
    <source>
        <dbReference type="EMBL" id="OLZ68397.1"/>
    </source>
</evidence>
<reference evidence="3 4" key="1">
    <citation type="submission" date="2016-01" db="EMBL/GenBank/DDBJ databases">
        <title>Streptomyces amritsarensis strain MTCC 11845 genome sequencing and assembly.</title>
        <authorList>
            <person name="Sharma D."/>
            <person name="Nair G.R."/>
            <person name="Kaur G."/>
            <person name="Manhas R.K."/>
            <person name="Mayilraj S."/>
        </authorList>
    </citation>
    <scope>NUCLEOTIDE SEQUENCE [LARGE SCALE GENOMIC DNA]</scope>
    <source>
        <strain evidence="3 4">MTCC 11845</strain>
    </source>
</reference>
<dbReference type="InterPro" id="IPR013096">
    <property type="entry name" value="Cupin_2"/>
</dbReference>
<feature type="region of interest" description="Disordered" evidence="1">
    <location>
        <begin position="110"/>
        <end position="132"/>
    </location>
</feature>
<dbReference type="InterPro" id="IPR011051">
    <property type="entry name" value="RmlC_Cupin_sf"/>
</dbReference>
<protein>
    <recommendedName>
        <fullName evidence="2">Cupin type-2 domain-containing protein</fullName>
    </recommendedName>
</protein>
<accession>A0ABX3G7S0</accession>
<proteinExistence type="predicted"/>
<organism evidence="3 4">
    <name type="scientific">Streptomyces amritsarensis</name>
    <dbReference type="NCBI Taxonomy" id="681158"/>
    <lineage>
        <taxon>Bacteria</taxon>
        <taxon>Bacillati</taxon>
        <taxon>Actinomycetota</taxon>
        <taxon>Actinomycetes</taxon>
        <taxon>Kitasatosporales</taxon>
        <taxon>Streptomycetaceae</taxon>
        <taxon>Streptomyces</taxon>
    </lineage>
</organism>
<evidence type="ECO:0000259" key="2">
    <source>
        <dbReference type="Pfam" id="PF07883"/>
    </source>
</evidence>
<comment type="caution">
    <text evidence="3">The sequence shown here is derived from an EMBL/GenBank/DDBJ whole genome shotgun (WGS) entry which is preliminary data.</text>
</comment>
<sequence length="132" mass="13967">MGARRTTTARPPVIGFGMSTGRACVTTVPAGHEIVIPPGGCTGWHYHRVRLEAVVLAGTLTRILHDLTVEVHRPGTAFVEPAGIGHIHLGHNLGTEPVVLHVTPRLPEGTPFSIPTPAPSGATPEVCRQHPH</sequence>
<dbReference type="Pfam" id="PF07883">
    <property type="entry name" value="Cupin_2"/>
    <property type="match status" value="1"/>
</dbReference>
<feature type="domain" description="Cupin type-2" evidence="2">
    <location>
        <begin position="34"/>
        <end position="102"/>
    </location>
</feature>
<evidence type="ECO:0000313" key="4">
    <source>
        <dbReference type="Proteomes" id="UP000187151"/>
    </source>
</evidence>
<dbReference type="Proteomes" id="UP000187151">
    <property type="component" value="Unassembled WGS sequence"/>
</dbReference>
<evidence type="ECO:0000256" key="1">
    <source>
        <dbReference type="SAM" id="MobiDB-lite"/>
    </source>
</evidence>
<dbReference type="InterPro" id="IPR014710">
    <property type="entry name" value="RmlC-like_jellyroll"/>
</dbReference>
<dbReference type="RefSeq" id="WP_060178980.1">
    <property type="nucleotide sequence ID" value="NZ_JBHYUY010000009.1"/>
</dbReference>